<sequence length="90" mass="10375">MKQRVYIETSIPIYLTAWRSRDVVLAGNQETTREWWDRRGDFDLYVSEFVLIEVARDDPDAAAKRLNALKAILEIRSHGTSGNYCGKIIT</sequence>
<organism evidence="1">
    <name type="scientific">Candidatus Kentrum sp. SD</name>
    <dbReference type="NCBI Taxonomy" id="2126332"/>
    <lineage>
        <taxon>Bacteria</taxon>
        <taxon>Pseudomonadati</taxon>
        <taxon>Pseudomonadota</taxon>
        <taxon>Gammaproteobacteria</taxon>
        <taxon>Candidatus Kentrum</taxon>
    </lineage>
</organism>
<accession>A0A451BLT1</accession>
<proteinExistence type="predicted"/>
<dbReference type="EMBL" id="CAADHB010000042">
    <property type="protein sequence ID" value="VFK79262.1"/>
    <property type="molecule type" value="Genomic_DNA"/>
</dbReference>
<protein>
    <recommendedName>
        <fullName evidence="2">PIN domain-containing protein</fullName>
    </recommendedName>
</protein>
<gene>
    <name evidence="1" type="ORF">BECKSD772D_GA0070982_104216</name>
</gene>
<name>A0A451BLT1_9GAMM</name>
<dbReference type="AlphaFoldDB" id="A0A451BLT1"/>
<evidence type="ECO:0008006" key="2">
    <source>
        <dbReference type="Google" id="ProtNLM"/>
    </source>
</evidence>
<reference evidence="1" key="1">
    <citation type="submission" date="2019-02" db="EMBL/GenBank/DDBJ databases">
        <authorList>
            <person name="Gruber-Vodicka R. H."/>
            <person name="Seah K. B. B."/>
        </authorList>
    </citation>
    <scope>NUCLEOTIDE SEQUENCE</scope>
    <source>
        <strain evidence="1">BECK_S127</strain>
    </source>
</reference>
<evidence type="ECO:0000313" key="1">
    <source>
        <dbReference type="EMBL" id="VFK79262.1"/>
    </source>
</evidence>